<name>A0AAD2D8Y1_EUPCR</name>
<dbReference type="GO" id="GO:0005524">
    <property type="term" value="F:ATP binding"/>
    <property type="evidence" value="ECO:0007669"/>
    <property type="project" value="UniProtKB-UniRule"/>
</dbReference>
<proteinExistence type="predicted"/>
<evidence type="ECO:0000256" key="1">
    <source>
        <dbReference type="ARBA" id="ARBA00011245"/>
    </source>
</evidence>
<sequence length="720" mass="83064">MGSQSGHCCDYTKDSDTRDILSQISHRSKRKFSQKSQNGIPNNITTNKCVTTNQNAGYVESGKKVIDSILGPKKETKLEKAPSDKADKKQPDQASQRDENSANEEAKEVDKNQRPAVQSTLVAPEVKGQKCNSQMQKSEGRIGDLSNISRKDKINRSEIKKTEKSSKALLKTPGQMKKKRSEVSQENLLQSSVGHSTKKKRHSVMIENQIRGFSKIKNSSLSKVNEEENNKEEDKQFDGVGFDDGFGQEEQEYDKYSAKLVIMYEKYSFKEFLGVGVYSEVRRIVNNFTQESFAVKILKKDYLKKEKEPLKPILDQLLSNEHKNVTKVVEYFQDKKYYYLIYEHNQGGMMFDYICESAHYDKKMIANIIKQILSALLYNQGQGKEIYHREIRPENLMVEDALLDIISLKINDFSTSQEYNPKFGKNKQMKQTFSCIYFTPPEVIAKLGYHSNSDIWSTGILLYLLLIGKNPVKDFSNKIVIKNIKSKNFKIDNLVGNGIIEEEEGDLLKRMLERNVKKRISIIEAMNHPWILKYCKEEVEDASVSEQVMQCLTSFWNQYALQEICMKYFGFLTLNSMTVDCLEAEAEKCGIKKDDQCSYDQLFDILLETSKNSKESVEFQLKNALKTIQSSNDSGEYTFGDFLKSLSKPQEEFCEKRMQMRLEKINPQGIMKCDDIRRMLIEREDSISSDWNGVCKKLNIKNNDLIGFEMFMKVFKEFRC</sequence>
<evidence type="ECO:0000256" key="5">
    <source>
        <dbReference type="SAM" id="MobiDB-lite"/>
    </source>
</evidence>
<evidence type="ECO:0000256" key="2">
    <source>
        <dbReference type="ARBA" id="ARBA00022741"/>
    </source>
</evidence>
<organism evidence="7 8">
    <name type="scientific">Euplotes crassus</name>
    <dbReference type="NCBI Taxonomy" id="5936"/>
    <lineage>
        <taxon>Eukaryota</taxon>
        <taxon>Sar</taxon>
        <taxon>Alveolata</taxon>
        <taxon>Ciliophora</taxon>
        <taxon>Intramacronucleata</taxon>
        <taxon>Spirotrichea</taxon>
        <taxon>Hypotrichia</taxon>
        <taxon>Euplotida</taxon>
        <taxon>Euplotidae</taxon>
        <taxon>Moneuplotes</taxon>
    </lineage>
</organism>
<keyword evidence="2 4" id="KW-0547">Nucleotide-binding</keyword>
<protein>
    <recommendedName>
        <fullName evidence="6">Protein kinase domain-containing protein</fullName>
    </recommendedName>
</protein>
<feature type="compositionally biased region" description="Basic and acidic residues" evidence="5">
    <location>
        <begin position="149"/>
        <end position="166"/>
    </location>
</feature>
<dbReference type="Gene3D" id="1.10.510.10">
    <property type="entry name" value="Transferase(Phosphotransferase) domain 1"/>
    <property type="match status" value="1"/>
</dbReference>
<dbReference type="InterPro" id="IPR011009">
    <property type="entry name" value="Kinase-like_dom_sf"/>
</dbReference>
<feature type="compositionally biased region" description="Basic and acidic residues" evidence="5">
    <location>
        <begin position="224"/>
        <end position="237"/>
    </location>
</feature>
<feature type="compositionally biased region" description="Basic and acidic residues" evidence="5">
    <location>
        <begin position="61"/>
        <end position="113"/>
    </location>
</feature>
<dbReference type="InterPro" id="IPR017441">
    <property type="entry name" value="Protein_kinase_ATP_BS"/>
</dbReference>
<feature type="region of interest" description="Disordered" evidence="5">
    <location>
        <begin position="1"/>
        <end position="48"/>
    </location>
</feature>
<dbReference type="SUPFAM" id="SSF56112">
    <property type="entry name" value="Protein kinase-like (PK-like)"/>
    <property type="match status" value="1"/>
</dbReference>
<feature type="compositionally biased region" description="Basic and acidic residues" evidence="5">
    <location>
        <begin position="10"/>
        <end position="19"/>
    </location>
</feature>
<keyword evidence="3 4" id="KW-0067">ATP-binding</keyword>
<feature type="region of interest" description="Disordered" evidence="5">
    <location>
        <begin position="221"/>
        <end position="243"/>
    </location>
</feature>
<evidence type="ECO:0000256" key="4">
    <source>
        <dbReference type="PROSITE-ProRule" id="PRU10141"/>
    </source>
</evidence>
<feature type="compositionally biased region" description="Polar residues" evidence="5">
    <location>
        <begin position="34"/>
        <end position="48"/>
    </location>
</feature>
<dbReference type="PANTHER" id="PTHR24347">
    <property type="entry name" value="SERINE/THREONINE-PROTEIN KINASE"/>
    <property type="match status" value="1"/>
</dbReference>
<dbReference type="InterPro" id="IPR000719">
    <property type="entry name" value="Prot_kinase_dom"/>
</dbReference>
<evidence type="ECO:0000313" key="7">
    <source>
        <dbReference type="EMBL" id="CAI2385714.1"/>
    </source>
</evidence>
<reference evidence="7" key="1">
    <citation type="submission" date="2023-07" db="EMBL/GenBank/DDBJ databases">
        <authorList>
            <consortium name="AG Swart"/>
            <person name="Singh M."/>
            <person name="Singh A."/>
            <person name="Seah K."/>
            <person name="Emmerich C."/>
        </authorList>
    </citation>
    <scope>NUCLEOTIDE SEQUENCE</scope>
    <source>
        <strain evidence="7">DP1</strain>
    </source>
</reference>
<dbReference type="AlphaFoldDB" id="A0AAD2D8Y1"/>
<feature type="binding site" evidence="4">
    <location>
        <position position="296"/>
    </location>
    <ligand>
        <name>ATP</name>
        <dbReference type="ChEBI" id="CHEBI:30616"/>
    </ligand>
</feature>
<evidence type="ECO:0000313" key="8">
    <source>
        <dbReference type="Proteomes" id="UP001295684"/>
    </source>
</evidence>
<feature type="domain" description="Protein kinase" evidence="6">
    <location>
        <begin position="267"/>
        <end position="531"/>
    </location>
</feature>
<dbReference type="PROSITE" id="PS50011">
    <property type="entry name" value="PROTEIN_KINASE_DOM"/>
    <property type="match status" value="1"/>
</dbReference>
<evidence type="ECO:0000256" key="3">
    <source>
        <dbReference type="ARBA" id="ARBA00022840"/>
    </source>
</evidence>
<feature type="region of interest" description="Disordered" evidence="5">
    <location>
        <begin position="60"/>
        <end position="202"/>
    </location>
</feature>
<dbReference type="PROSITE" id="PS00107">
    <property type="entry name" value="PROTEIN_KINASE_ATP"/>
    <property type="match status" value="1"/>
</dbReference>
<dbReference type="Pfam" id="PF00069">
    <property type="entry name" value="Pkinase"/>
    <property type="match status" value="1"/>
</dbReference>
<dbReference type="GO" id="GO:0004672">
    <property type="term" value="F:protein kinase activity"/>
    <property type="evidence" value="ECO:0007669"/>
    <property type="project" value="InterPro"/>
</dbReference>
<dbReference type="EMBL" id="CAMPGE010028162">
    <property type="protein sequence ID" value="CAI2385714.1"/>
    <property type="molecule type" value="Genomic_DNA"/>
</dbReference>
<accession>A0AAD2D8Y1</accession>
<gene>
    <name evidence="7" type="ORF">ECRASSUSDP1_LOCUS27296</name>
</gene>
<comment type="caution">
    <text evidence="7">The sequence shown here is derived from an EMBL/GenBank/DDBJ whole genome shotgun (WGS) entry which is preliminary data.</text>
</comment>
<evidence type="ECO:0000259" key="6">
    <source>
        <dbReference type="PROSITE" id="PS50011"/>
    </source>
</evidence>
<dbReference type="FunFam" id="1.10.510.10:FF:000571">
    <property type="entry name" value="Maternal embryonic leucine zipper kinase"/>
    <property type="match status" value="1"/>
</dbReference>
<dbReference type="Proteomes" id="UP001295684">
    <property type="component" value="Unassembled WGS sequence"/>
</dbReference>
<keyword evidence="8" id="KW-1185">Reference proteome</keyword>
<comment type="subunit">
    <text evidence="1">Monomer.</text>
</comment>
<feature type="compositionally biased region" description="Polar residues" evidence="5">
    <location>
        <begin position="184"/>
        <end position="195"/>
    </location>
</feature>